<dbReference type="InterPro" id="IPR019109">
    <property type="entry name" value="MamF_MmsF"/>
</dbReference>
<gene>
    <name evidence="6" type="ORF">ASZ90_004354</name>
</gene>
<evidence type="ECO:0000256" key="2">
    <source>
        <dbReference type="ARBA" id="ARBA00022692"/>
    </source>
</evidence>
<protein>
    <recommendedName>
        <fullName evidence="7">Orotate phosphoribosyltransferase</fullName>
    </recommendedName>
</protein>
<comment type="caution">
    <text evidence="6">The sequence shown here is derived from an EMBL/GenBank/DDBJ whole genome shotgun (WGS) entry which is preliminary data.</text>
</comment>
<dbReference type="AlphaFoldDB" id="A0A0W8FYF6"/>
<comment type="subcellular location">
    <subcellularLocation>
        <location evidence="1">Membrane</location>
        <topology evidence="1">Multi-pass membrane protein</topology>
    </subcellularLocation>
</comment>
<evidence type="ECO:0008006" key="7">
    <source>
        <dbReference type="Google" id="ProtNLM"/>
    </source>
</evidence>
<keyword evidence="2 5" id="KW-0812">Transmembrane</keyword>
<evidence type="ECO:0000256" key="4">
    <source>
        <dbReference type="ARBA" id="ARBA00023136"/>
    </source>
</evidence>
<evidence type="ECO:0000256" key="3">
    <source>
        <dbReference type="ARBA" id="ARBA00022989"/>
    </source>
</evidence>
<reference evidence="6" key="1">
    <citation type="journal article" date="2015" name="Proc. Natl. Acad. Sci. U.S.A.">
        <title>Networks of energetic and metabolic interactions define dynamics in microbial communities.</title>
        <authorList>
            <person name="Embree M."/>
            <person name="Liu J.K."/>
            <person name="Al-Bassam M.M."/>
            <person name="Zengler K."/>
        </authorList>
    </citation>
    <scope>NUCLEOTIDE SEQUENCE</scope>
</reference>
<dbReference type="EMBL" id="LNQE01000595">
    <property type="protein sequence ID" value="KUG25810.1"/>
    <property type="molecule type" value="Genomic_DNA"/>
</dbReference>
<evidence type="ECO:0000256" key="1">
    <source>
        <dbReference type="ARBA" id="ARBA00004141"/>
    </source>
</evidence>
<evidence type="ECO:0000313" key="6">
    <source>
        <dbReference type="EMBL" id="KUG25810.1"/>
    </source>
</evidence>
<proteinExistence type="predicted"/>
<accession>A0A0W8FYF6</accession>
<organism evidence="6">
    <name type="scientific">hydrocarbon metagenome</name>
    <dbReference type="NCBI Taxonomy" id="938273"/>
    <lineage>
        <taxon>unclassified sequences</taxon>
        <taxon>metagenomes</taxon>
        <taxon>ecological metagenomes</taxon>
    </lineage>
</organism>
<sequence>MDTSLSKDERMWGMLCHISAFAFFIFPFGNIIGPLVIWLIKKDVYPFVNEQGKESLNFQISVTIYAFAALLLSIILIGIPILIALFFFNFIMVVVAAIKSNDGFHYRYPLSIELIR</sequence>
<evidence type="ECO:0000256" key="5">
    <source>
        <dbReference type="SAM" id="Phobius"/>
    </source>
</evidence>
<keyword evidence="4 5" id="KW-0472">Membrane</keyword>
<feature type="transmembrane region" description="Helical" evidence="5">
    <location>
        <begin position="64"/>
        <end position="97"/>
    </location>
</feature>
<feature type="transmembrane region" description="Helical" evidence="5">
    <location>
        <begin position="12"/>
        <end position="40"/>
    </location>
</feature>
<name>A0A0W8FYF6_9ZZZZ</name>
<keyword evidence="3 5" id="KW-1133">Transmembrane helix</keyword>
<dbReference type="Pfam" id="PF09685">
    <property type="entry name" value="MamF_MmsF"/>
    <property type="match status" value="1"/>
</dbReference>